<evidence type="ECO:0000256" key="4">
    <source>
        <dbReference type="ARBA" id="ARBA00021007"/>
    </source>
</evidence>
<accession>A0A6M4SPC1</accession>
<dbReference type="Pfam" id="PF00507">
    <property type="entry name" value="Oxidored_q4"/>
    <property type="match status" value="1"/>
</dbReference>
<dbReference type="GO" id="GO:0008137">
    <property type="term" value="F:NADH dehydrogenase (ubiquinone) activity"/>
    <property type="evidence" value="ECO:0007669"/>
    <property type="project" value="UniProtKB-UniRule"/>
</dbReference>
<evidence type="ECO:0000256" key="11">
    <source>
        <dbReference type="ARBA" id="ARBA00023136"/>
    </source>
</evidence>
<comment type="function">
    <text evidence="13">Core subunit of the mitochondrial membrane respiratory chain NADH dehydrogenase (Complex I) which catalyzes electron transfer from NADH through the respiratory chain, using ubiquinone as an electron acceptor. Essential for the catalytic activity of complex I.</text>
</comment>
<keyword evidence="5 13" id="KW-0813">Transport</keyword>
<dbReference type="GO" id="GO:0016651">
    <property type="term" value="F:oxidoreductase activity, acting on NAD(P)H"/>
    <property type="evidence" value="ECO:0007669"/>
    <property type="project" value="InterPro"/>
</dbReference>
<feature type="transmembrane region" description="Helical" evidence="13">
    <location>
        <begin position="6"/>
        <end position="30"/>
    </location>
</feature>
<keyword evidence="6 13" id="KW-0812">Transmembrane</keyword>
<proteinExistence type="inferred from homology"/>
<keyword evidence="11 13" id="KW-0472">Membrane</keyword>
<name>A0A6M4SPC1_STIHE</name>
<dbReference type="EMBL" id="MN810332">
    <property type="protein sequence ID" value="QJS52050.1"/>
    <property type="molecule type" value="Genomic_DNA"/>
</dbReference>
<evidence type="ECO:0000256" key="6">
    <source>
        <dbReference type="ARBA" id="ARBA00022692"/>
    </source>
</evidence>
<evidence type="ECO:0000256" key="8">
    <source>
        <dbReference type="ARBA" id="ARBA00022989"/>
    </source>
</evidence>
<dbReference type="Gene3D" id="1.20.58.1610">
    <property type="entry name" value="NADH:ubiquinone/plastoquinone oxidoreductase, chain 3"/>
    <property type="match status" value="1"/>
</dbReference>
<evidence type="ECO:0000256" key="9">
    <source>
        <dbReference type="ARBA" id="ARBA00023027"/>
    </source>
</evidence>
<keyword evidence="7 13" id="KW-1278">Translocase</keyword>
<dbReference type="HAMAP" id="MF_01394">
    <property type="entry name" value="NDH1_NuoA"/>
    <property type="match status" value="1"/>
</dbReference>
<keyword evidence="13" id="KW-0679">Respiratory chain</keyword>
<reference evidence="14" key="1">
    <citation type="journal article" date="2020" name="Mitochondrial DNA Part B Resour">
        <title>Complete mitogenomes of the chlorophycean green algae Bulbochaete rectangularis var. hiloensis (Oedogoniales) and Stigeoclonium helveticum (Chaetophorales) provide insight into the sequence of events that led to the acquisition of a reduced-derived pattern of evolution in the Chlamydomonadales and Sphaeropleales.</title>
        <authorList>
            <person name="Turmel M."/>
            <person name="Belanger A.-S."/>
            <person name="Otis C."/>
            <person name="Lemieux C."/>
        </authorList>
    </citation>
    <scope>NUCLEOTIDE SEQUENCE</scope>
</reference>
<comment type="catalytic activity">
    <reaction evidence="12 13">
        <text>a ubiquinone + NADH + 5 H(+)(in) = a ubiquinol + NAD(+) + 4 H(+)(out)</text>
        <dbReference type="Rhea" id="RHEA:29091"/>
        <dbReference type="Rhea" id="RHEA-COMP:9565"/>
        <dbReference type="Rhea" id="RHEA-COMP:9566"/>
        <dbReference type="ChEBI" id="CHEBI:15378"/>
        <dbReference type="ChEBI" id="CHEBI:16389"/>
        <dbReference type="ChEBI" id="CHEBI:17976"/>
        <dbReference type="ChEBI" id="CHEBI:57540"/>
        <dbReference type="ChEBI" id="CHEBI:57945"/>
        <dbReference type="EC" id="7.1.1.2"/>
    </reaction>
</comment>
<evidence type="ECO:0000256" key="10">
    <source>
        <dbReference type="ARBA" id="ARBA00023075"/>
    </source>
</evidence>
<keyword evidence="13" id="KW-0249">Electron transport</keyword>
<evidence type="ECO:0000256" key="7">
    <source>
        <dbReference type="ARBA" id="ARBA00022967"/>
    </source>
</evidence>
<feature type="transmembrane region" description="Helical" evidence="13">
    <location>
        <begin position="89"/>
        <end position="108"/>
    </location>
</feature>
<gene>
    <name evidence="14" type="primary">nad3</name>
</gene>
<organism evidence="14">
    <name type="scientific">Stigeoclonium helveticum</name>
    <name type="common">Green alga</name>
    <dbReference type="NCBI Taxonomy" id="55999"/>
    <lineage>
        <taxon>Eukaryota</taxon>
        <taxon>Viridiplantae</taxon>
        <taxon>Chlorophyta</taxon>
        <taxon>core chlorophytes</taxon>
        <taxon>Chlorophyceae</taxon>
        <taxon>OCC clade</taxon>
        <taxon>Chaetophorales</taxon>
        <taxon>Chaetophoraceae</taxon>
        <taxon>Stigeoclonium</taxon>
    </lineage>
</organism>
<dbReference type="GO" id="GO:0030964">
    <property type="term" value="C:NADH dehydrogenase complex"/>
    <property type="evidence" value="ECO:0007669"/>
    <property type="project" value="TreeGrafter"/>
</dbReference>
<keyword evidence="13 14" id="KW-0496">Mitochondrion</keyword>
<keyword evidence="9 13" id="KW-0520">NAD</keyword>
<evidence type="ECO:0000256" key="13">
    <source>
        <dbReference type="RuleBase" id="RU003640"/>
    </source>
</evidence>
<evidence type="ECO:0000256" key="12">
    <source>
        <dbReference type="ARBA" id="ARBA00049551"/>
    </source>
</evidence>
<evidence type="ECO:0000256" key="1">
    <source>
        <dbReference type="ARBA" id="ARBA00003257"/>
    </source>
</evidence>
<comment type="function">
    <text evidence="1">Core subunit of the mitochondrial membrane respiratory chain NADH dehydrogenase (Complex I) that is believed to belong to the minimal assembly required for catalysis. Complex I functions in the transfer of electrons from NADH to the respiratory chain. The immediate electron acceptor for the enzyme is believed to be ubiquinone.</text>
</comment>
<dbReference type="PANTHER" id="PTHR11058:SF9">
    <property type="entry name" value="NADH-UBIQUINONE OXIDOREDUCTASE CHAIN 3"/>
    <property type="match status" value="1"/>
</dbReference>
<keyword evidence="10 13" id="KW-0830">Ubiquinone</keyword>
<keyword evidence="8 13" id="KW-1133">Transmembrane helix</keyword>
<comment type="similarity">
    <text evidence="3 13">Belongs to the complex I subunit 3 family.</text>
</comment>
<evidence type="ECO:0000256" key="3">
    <source>
        <dbReference type="ARBA" id="ARBA00008472"/>
    </source>
</evidence>
<geneLocation type="mitochondrion" evidence="14"/>
<dbReference type="GO" id="GO:0031966">
    <property type="term" value="C:mitochondrial membrane"/>
    <property type="evidence" value="ECO:0007669"/>
    <property type="project" value="UniProtKB-SubCell"/>
</dbReference>
<dbReference type="EC" id="7.1.1.2" evidence="13"/>
<evidence type="ECO:0000313" key="14">
    <source>
        <dbReference type="EMBL" id="QJS52050.1"/>
    </source>
</evidence>
<protein>
    <recommendedName>
        <fullName evidence="4 13">NADH-ubiquinone oxidoreductase chain 3</fullName>
        <ecNumber evidence="13">7.1.1.2</ecNumber>
    </recommendedName>
</protein>
<dbReference type="FunFam" id="1.20.58.1610:FF:000004">
    <property type="entry name" value="NADH-quinone oxidoreductase subunit A"/>
    <property type="match status" value="1"/>
</dbReference>
<dbReference type="InterPro" id="IPR000440">
    <property type="entry name" value="NADH_UbQ/plastoQ_OxRdtase_su3"/>
</dbReference>
<dbReference type="InterPro" id="IPR023043">
    <property type="entry name" value="NAD(P)H_OxRDtase_bac/plastid"/>
</dbReference>
<feature type="transmembrane region" description="Helical" evidence="13">
    <location>
        <begin position="60"/>
        <end position="83"/>
    </location>
</feature>
<dbReference type="PANTHER" id="PTHR11058">
    <property type="entry name" value="NADH-UBIQUINONE OXIDOREDUCTASE CHAIN 3"/>
    <property type="match status" value="1"/>
</dbReference>
<evidence type="ECO:0000256" key="2">
    <source>
        <dbReference type="ARBA" id="ARBA00004225"/>
    </source>
</evidence>
<dbReference type="InterPro" id="IPR038430">
    <property type="entry name" value="NDAH_ubi_oxred_su3_sf"/>
</dbReference>
<dbReference type="AlphaFoldDB" id="A0A6M4SPC1"/>
<sequence length="118" mass="13586">MMVEYYPIFIYFIISGLIATIMIGSSWVVAPRRLDIEKASAYECGFDPFGEARSPFEVSFYLVSILFIIFDIEVAFLFPWAIGLTTVGWQGYISMLVFLFVLVVGFFYEWKKGALDWS</sequence>
<comment type="subcellular location">
    <subcellularLocation>
        <location evidence="2 13">Mitochondrion membrane</location>
        <topology evidence="2 13">Multi-pass membrane protein</topology>
    </subcellularLocation>
</comment>
<evidence type="ECO:0000256" key="5">
    <source>
        <dbReference type="ARBA" id="ARBA00022448"/>
    </source>
</evidence>